<evidence type="ECO:0000256" key="1">
    <source>
        <dbReference type="ARBA" id="ARBA00023063"/>
    </source>
</evidence>
<dbReference type="GO" id="GO:0042128">
    <property type="term" value="P:nitrate assimilation"/>
    <property type="evidence" value="ECO:0007669"/>
    <property type="project" value="UniProtKB-KW"/>
</dbReference>
<dbReference type="OrthoDB" id="4307003at2"/>
<evidence type="ECO:0000313" key="2">
    <source>
        <dbReference type="EMBL" id="SNY71201.1"/>
    </source>
</evidence>
<gene>
    <name evidence="2" type="ORF">SAMN05421748_13954</name>
</gene>
<dbReference type="Pfam" id="PF02613">
    <property type="entry name" value="Nitrate_red_del"/>
    <property type="match status" value="1"/>
</dbReference>
<dbReference type="PANTHER" id="PTHR43680">
    <property type="entry name" value="NITRATE REDUCTASE MOLYBDENUM COFACTOR ASSEMBLY CHAPERONE"/>
    <property type="match status" value="1"/>
</dbReference>
<dbReference type="EMBL" id="OBDY01000039">
    <property type="protein sequence ID" value="SNY71201.1"/>
    <property type="molecule type" value="Genomic_DNA"/>
</dbReference>
<dbReference type="InterPro" id="IPR020945">
    <property type="entry name" value="DMSO/NO3_reduct_chaperone"/>
</dbReference>
<organism evidence="2 3">
    <name type="scientific">Paractinoplanes atraurantiacus</name>
    <dbReference type="NCBI Taxonomy" id="1036182"/>
    <lineage>
        <taxon>Bacteria</taxon>
        <taxon>Bacillati</taxon>
        <taxon>Actinomycetota</taxon>
        <taxon>Actinomycetes</taxon>
        <taxon>Micromonosporales</taxon>
        <taxon>Micromonosporaceae</taxon>
        <taxon>Paractinoplanes</taxon>
    </lineage>
</organism>
<dbReference type="GO" id="GO:0051131">
    <property type="term" value="P:chaperone-mediated protein complex assembly"/>
    <property type="evidence" value="ECO:0007669"/>
    <property type="project" value="InterPro"/>
</dbReference>
<dbReference type="SUPFAM" id="SSF89155">
    <property type="entry name" value="TorD-like"/>
    <property type="match status" value="1"/>
</dbReference>
<dbReference type="GO" id="GO:0051082">
    <property type="term" value="F:unfolded protein binding"/>
    <property type="evidence" value="ECO:0007669"/>
    <property type="project" value="InterPro"/>
</dbReference>
<dbReference type="PANTHER" id="PTHR43680:SF2">
    <property type="entry name" value="NITRATE REDUCTASE MOLYBDENUM COFACTOR ASSEMBLY CHAPERONE NARJ"/>
    <property type="match status" value="1"/>
</dbReference>
<sequence>MNARAWQAQSLLLGYPDPVLLERLDLLTQAASTLETAAGAPLLRFIEHARNTPPTQLAADYVATFDQRKRCCLYLTYYAYGDTRNRGMALLKLKQTYAADGLILGDDELSDHLAVVLEYAAAMPARGLAVLNDHRAGLELLRLALHDMRSPWADVLESVSATLPPLRSMSEVAKLAAQGPPEEKVGTYR</sequence>
<dbReference type="GO" id="GO:0016530">
    <property type="term" value="F:metallochaperone activity"/>
    <property type="evidence" value="ECO:0007669"/>
    <property type="project" value="TreeGrafter"/>
</dbReference>
<dbReference type="RefSeq" id="WP_097328544.1">
    <property type="nucleotide sequence ID" value="NZ_OBDY01000039.1"/>
</dbReference>
<proteinExistence type="predicted"/>
<dbReference type="AlphaFoldDB" id="A0A285KIS2"/>
<keyword evidence="3" id="KW-1185">Reference proteome</keyword>
<evidence type="ECO:0000313" key="3">
    <source>
        <dbReference type="Proteomes" id="UP000219612"/>
    </source>
</evidence>
<dbReference type="Gene3D" id="1.10.3480.10">
    <property type="entry name" value="TorD-like"/>
    <property type="match status" value="1"/>
</dbReference>
<protein>
    <submittedName>
        <fullName evidence="2">Nitrate reductase delta subunit</fullName>
    </submittedName>
</protein>
<dbReference type="InterPro" id="IPR036411">
    <property type="entry name" value="TorD-like_sf"/>
</dbReference>
<name>A0A285KIS2_9ACTN</name>
<accession>A0A285KIS2</accession>
<dbReference type="InterPro" id="IPR003765">
    <property type="entry name" value="NO3_reductase_chaperone_NarJ"/>
</dbReference>
<dbReference type="NCBIfam" id="TIGR00684">
    <property type="entry name" value="narJ"/>
    <property type="match status" value="1"/>
</dbReference>
<reference evidence="2 3" key="1">
    <citation type="submission" date="2017-09" db="EMBL/GenBank/DDBJ databases">
        <authorList>
            <person name="Ehlers B."/>
            <person name="Leendertz F.H."/>
        </authorList>
    </citation>
    <scope>NUCLEOTIDE SEQUENCE [LARGE SCALE GENOMIC DNA]</scope>
    <source>
        <strain evidence="2 3">CGMCC 4.6857</strain>
    </source>
</reference>
<keyword evidence="1" id="KW-0534">Nitrate assimilation</keyword>
<dbReference type="Proteomes" id="UP000219612">
    <property type="component" value="Unassembled WGS sequence"/>
</dbReference>